<accession>A0A0F7S261</accession>
<sequence>MSGRGFLSPPGEQSFRQGVPQLPGALTVFYTPSPVLEESVRSLSSRLPPGDYASATAKVYDHLCDGPQSSVGKLLAEKYG</sequence>
<dbReference type="AlphaFoldDB" id="A0A0F7S261"/>
<protein>
    <submittedName>
        <fullName evidence="1">Uncharacterized protein</fullName>
    </submittedName>
</protein>
<proteinExistence type="predicted"/>
<reference evidence="2" key="1">
    <citation type="submission" date="2014-06" db="EMBL/GenBank/DDBJ databases">
        <authorList>
            <person name="Berkman P.J."/>
        </authorList>
    </citation>
    <scope>NUCLEOTIDE SEQUENCE [LARGE SCALE GENOMIC DNA]</scope>
</reference>
<gene>
    <name evidence="1" type="primary">SSCI57560.1</name>
</gene>
<dbReference type="EMBL" id="CCFA01003443">
    <property type="protein sequence ID" value="CDS01077.1"/>
    <property type="molecule type" value="Genomic_DNA"/>
</dbReference>
<keyword evidence="2" id="KW-1185">Reference proteome</keyword>
<evidence type="ECO:0000313" key="2">
    <source>
        <dbReference type="Proteomes" id="UP000242770"/>
    </source>
</evidence>
<dbReference type="Proteomes" id="UP000242770">
    <property type="component" value="Unassembled WGS sequence"/>
</dbReference>
<evidence type="ECO:0000313" key="1">
    <source>
        <dbReference type="EMBL" id="CDS01077.1"/>
    </source>
</evidence>
<name>A0A0F7S261_9BASI</name>
<organism evidence="1 2">
    <name type="scientific">Sporisorium scitamineum</name>
    <dbReference type="NCBI Taxonomy" id="49012"/>
    <lineage>
        <taxon>Eukaryota</taxon>
        <taxon>Fungi</taxon>
        <taxon>Dikarya</taxon>
        <taxon>Basidiomycota</taxon>
        <taxon>Ustilaginomycotina</taxon>
        <taxon>Ustilaginomycetes</taxon>
        <taxon>Ustilaginales</taxon>
        <taxon>Ustilaginaceae</taxon>
        <taxon>Sporisorium</taxon>
    </lineage>
</organism>